<feature type="compositionally biased region" description="Low complexity" evidence="1">
    <location>
        <begin position="217"/>
        <end position="228"/>
    </location>
</feature>
<feature type="region of interest" description="Disordered" evidence="1">
    <location>
        <begin position="217"/>
        <end position="287"/>
    </location>
</feature>
<gene>
    <name evidence="2" type="ORF">C2845_PM01G43440</name>
</gene>
<dbReference type="EMBL" id="PQIB02000001">
    <property type="protein sequence ID" value="RLN40893.1"/>
    <property type="molecule type" value="Genomic_DNA"/>
</dbReference>
<dbReference type="PANTHER" id="PTHR46033">
    <property type="entry name" value="PROTEIN MAIN-LIKE 2"/>
    <property type="match status" value="1"/>
</dbReference>
<dbReference type="OrthoDB" id="593744at2759"/>
<reference evidence="3" key="1">
    <citation type="journal article" date="2019" name="Nat. Commun.">
        <title>The genome of broomcorn millet.</title>
        <authorList>
            <person name="Zou C."/>
            <person name="Miki D."/>
            <person name="Li D."/>
            <person name="Tang Q."/>
            <person name="Xiao L."/>
            <person name="Rajput S."/>
            <person name="Deng P."/>
            <person name="Jia W."/>
            <person name="Huang R."/>
            <person name="Zhang M."/>
            <person name="Sun Y."/>
            <person name="Hu J."/>
            <person name="Fu X."/>
            <person name="Schnable P.S."/>
            <person name="Li F."/>
            <person name="Zhang H."/>
            <person name="Feng B."/>
            <person name="Zhu X."/>
            <person name="Liu R."/>
            <person name="Schnable J.C."/>
            <person name="Zhu J.-K."/>
            <person name="Zhang H."/>
        </authorList>
    </citation>
    <scope>NUCLEOTIDE SEQUENCE [LARGE SCALE GENOMIC DNA]</scope>
</reference>
<keyword evidence="3" id="KW-1185">Reference proteome</keyword>
<evidence type="ECO:0000313" key="2">
    <source>
        <dbReference type="EMBL" id="RLN40893.1"/>
    </source>
</evidence>
<sequence>MPGSLEPNLKHVRVGGDANLGGCAYLLQIWIWERFPVGRPYRGPIEAWPRADAETRPIVAFCWKNVGVVRGDLLRRYMRYMDDLDSITQNQYRPEEKQRQRMEPTLGAVHRNNHYKEYRRWFHSVTRVSIKPPRSNVPIEERANTDDEDDIVDEYDGITRTVVQSERAPLENYMAQQLARLANEARVAIAHASGGEDGGGHLRAFAEFVQLAARAGASSARRTSSSMRTPYHYGQGTTTTPSRSTSRTGSRAASKGKAASSRQDSSDSEQDTDSDDMDPTYEVVGIS</sequence>
<organism evidence="2 3">
    <name type="scientific">Panicum miliaceum</name>
    <name type="common">Proso millet</name>
    <name type="synonym">Broomcorn millet</name>
    <dbReference type="NCBI Taxonomy" id="4540"/>
    <lineage>
        <taxon>Eukaryota</taxon>
        <taxon>Viridiplantae</taxon>
        <taxon>Streptophyta</taxon>
        <taxon>Embryophyta</taxon>
        <taxon>Tracheophyta</taxon>
        <taxon>Spermatophyta</taxon>
        <taxon>Magnoliopsida</taxon>
        <taxon>Liliopsida</taxon>
        <taxon>Poales</taxon>
        <taxon>Poaceae</taxon>
        <taxon>PACMAD clade</taxon>
        <taxon>Panicoideae</taxon>
        <taxon>Panicodae</taxon>
        <taxon>Paniceae</taxon>
        <taxon>Panicinae</taxon>
        <taxon>Panicum</taxon>
        <taxon>Panicum sect. Panicum</taxon>
    </lineage>
</organism>
<dbReference type="STRING" id="4540.A0A3L6TKV0"/>
<dbReference type="GO" id="GO:0010073">
    <property type="term" value="P:meristem maintenance"/>
    <property type="evidence" value="ECO:0007669"/>
    <property type="project" value="InterPro"/>
</dbReference>
<dbReference type="InterPro" id="IPR044824">
    <property type="entry name" value="MAIN-like"/>
</dbReference>
<dbReference type="AlphaFoldDB" id="A0A3L6TKV0"/>
<dbReference type="Proteomes" id="UP000275267">
    <property type="component" value="Unassembled WGS sequence"/>
</dbReference>
<dbReference type="PANTHER" id="PTHR46033:SF8">
    <property type="entry name" value="PROTEIN MAINTENANCE OF MERISTEMS-LIKE"/>
    <property type="match status" value="1"/>
</dbReference>
<feature type="compositionally biased region" description="Acidic residues" evidence="1">
    <location>
        <begin position="266"/>
        <end position="279"/>
    </location>
</feature>
<comment type="caution">
    <text evidence="2">The sequence shown here is derived from an EMBL/GenBank/DDBJ whole genome shotgun (WGS) entry which is preliminary data.</text>
</comment>
<evidence type="ECO:0008006" key="4">
    <source>
        <dbReference type="Google" id="ProtNLM"/>
    </source>
</evidence>
<feature type="compositionally biased region" description="Low complexity" evidence="1">
    <location>
        <begin position="236"/>
        <end position="263"/>
    </location>
</feature>
<evidence type="ECO:0000256" key="1">
    <source>
        <dbReference type="SAM" id="MobiDB-lite"/>
    </source>
</evidence>
<protein>
    <recommendedName>
        <fullName evidence="4">Aminotransferase-like plant mobile domain-containing protein</fullName>
    </recommendedName>
</protein>
<evidence type="ECO:0000313" key="3">
    <source>
        <dbReference type="Proteomes" id="UP000275267"/>
    </source>
</evidence>
<name>A0A3L6TKV0_PANMI</name>
<proteinExistence type="predicted"/>
<accession>A0A3L6TKV0</accession>